<feature type="transmembrane region" description="Helical" evidence="1">
    <location>
        <begin position="21"/>
        <end position="39"/>
    </location>
</feature>
<reference evidence="2" key="1">
    <citation type="submission" date="2006-02" db="EMBL/GenBank/DDBJ databases">
        <authorList>
            <person name="Town C.D."/>
        </authorList>
    </citation>
    <scope>NUCLEOTIDE SEQUENCE</scope>
</reference>
<dbReference type="EMBL" id="AC171534">
    <property type="protein sequence ID" value="ABN08983.1"/>
    <property type="molecule type" value="Genomic_DNA"/>
</dbReference>
<sequence>EKLKVLVMAELTTKKIGAEPGLVPRLAGVALPLLIIQLFDYFNYTELYFGIEKYQ</sequence>
<protein>
    <submittedName>
        <fullName evidence="2">Uncharacterized protein</fullName>
    </submittedName>
</protein>
<name>A2Q5W3_MEDTR</name>
<keyword evidence="1" id="KW-0812">Transmembrane</keyword>
<evidence type="ECO:0000256" key="1">
    <source>
        <dbReference type="SAM" id="Phobius"/>
    </source>
</evidence>
<proteinExistence type="predicted"/>
<evidence type="ECO:0000313" key="2">
    <source>
        <dbReference type="EMBL" id="ABN08983.1"/>
    </source>
</evidence>
<keyword evidence="1" id="KW-0472">Membrane</keyword>
<reference evidence="2" key="2">
    <citation type="submission" date="2007-03" db="EMBL/GenBank/DDBJ databases">
        <authorList>
            <consortium name="The International Medicago Genome Annotation Group"/>
        </authorList>
    </citation>
    <scope>NUCLEOTIDE SEQUENCE</scope>
</reference>
<organism evidence="2">
    <name type="scientific">Medicago truncatula</name>
    <name type="common">Barrel medic</name>
    <name type="synonym">Medicago tribuloides</name>
    <dbReference type="NCBI Taxonomy" id="3880"/>
    <lineage>
        <taxon>Eukaryota</taxon>
        <taxon>Viridiplantae</taxon>
        <taxon>Streptophyta</taxon>
        <taxon>Embryophyta</taxon>
        <taxon>Tracheophyta</taxon>
        <taxon>Spermatophyta</taxon>
        <taxon>Magnoliopsida</taxon>
        <taxon>eudicotyledons</taxon>
        <taxon>Gunneridae</taxon>
        <taxon>Pentapetalae</taxon>
        <taxon>rosids</taxon>
        <taxon>fabids</taxon>
        <taxon>Fabales</taxon>
        <taxon>Fabaceae</taxon>
        <taxon>Papilionoideae</taxon>
        <taxon>50 kb inversion clade</taxon>
        <taxon>NPAAA clade</taxon>
        <taxon>Hologalegina</taxon>
        <taxon>IRL clade</taxon>
        <taxon>Trifolieae</taxon>
        <taxon>Medicago</taxon>
    </lineage>
</organism>
<gene>
    <name evidence="2" type="ORF">MtrDRAFT_AC171534g10v1</name>
</gene>
<accession>A2Q5W3</accession>
<feature type="non-terminal residue" evidence="2">
    <location>
        <position position="1"/>
    </location>
</feature>
<keyword evidence="1" id="KW-1133">Transmembrane helix</keyword>
<dbReference type="AlphaFoldDB" id="A2Q5W3"/>